<keyword evidence="2" id="KW-1185">Reference proteome</keyword>
<reference evidence="1 2" key="2">
    <citation type="journal article" date="2022" name="Mol. Ecol. Resour.">
        <title>The genomes of chicory, endive, great burdock and yacon provide insights into Asteraceae paleo-polyploidization history and plant inulin production.</title>
        <authorList>
            <person name="Fan W."/>
            <person name="Wang S."/>
            <person name="Wang H."/>
            <person name="Wang A."/>
            <person name="Jiang F."/>
            <person name="Liu H."/>
            <person name="Zhao H."/>
            <person name="Xu D."/>
            <person name="Zhang Y."/>
        </authorList>
    </citation>
    <scope>NUCLEOTIDE SEQUENCE [LARGE SCALE GENOMIC DNA]</scope>
    <source>
        <strain evidence="2">cv. Niubang</strain>
    </source>
</reference>
<comment type="caution">
    <text evidence="1">The sequence shown here is derived from an EMBL/GenBank/DDBJ whole genome shotgun (WGS) entry which is preliminary data.</text>
</comment>
<organism evidence="1 2">
    <name type="scientific">Arctium lappa</name>
    <name type="common">Greater burdock</name>
    <name type="synonym">Lappa major</name>
    <dbReference type="NCBI Taxonomy" id="4217"/>
    <lineage>
        <taxon>Eukaryota</taxon>
        <taxon>Viridiplantae</taxon>
        <taxon>Streptophyta</taxon>
        <taxon>Embryophyta</taxon>
        <taxon>Tracheophyta</taxon>
        <taxon>Spermatophyta</taxon>
        <taxon>Magnoliopsida</taxon>
        <taxon>eudicotyledons</taxon>
        <taxon>Gunneridae</taxon>
        <taxon>Pentapetalae</taxon>
        <taxon>asterids</taxon>
        <taxon>campanulids</taxon>
        <taxon>Asterales</taxon>
        <taxon>Asteraceae</taxon>
        <taxon>Carduoideae</taxon>
        <taxon>Cardueae</taxon>
        <taxon>Arctiinae</taxon>
        <taxon>Arctium</taxon>
    </lineage>
</organism>
<gene>
    <name evidence="1" type="ORF">L6452_03748</name>
</gene>
<dbReference type="EMBL" id="CM042047">
    <property type="protein sequence ID" value="KAI3772559.1"/>
    <property type="molecule type" value="Genomic_DNA"/>
</dbReference>
<evidence type="ECO:0000313" key="2">
    <source>
        <dbReference type="Proteomes" id="UP001055879"/>
    </source>
</evidence>
<evidence type="ECO:0000313" key="1">
    <source>
        <dbReference type="EMBL" id="KAI3772559.1"/>
    </source>
</evidence>
<sequence>MESHSFTAAKETENAHKTGISTQKYKRFYTSCSVKRRRTRWVLNRLQETKMTTKSRTQSHSWVRDGHTEE</sequence>
<name>A0ACB9FMR0_ARCLA</name>
<protein>
    <submittedName>
        <fullName evidence="1">Uncharacterized protein</fullName>
    </submittedName>
</protein>
<reference evidence="2" key="1">
    <citation type="journal article" date="2022" name="Mol. Ecol. Resour.">
        <title>The genomes of chicory, endive, great burdock and yacon provide insights into Asteraceae palaeo-polyploidization history and plant inulin production.</title>
        <authorList>
            <person name="Fan W."/>
            <person name="Wang S."/>
            <person name="Wang H."/>
            <person name="Wang A."/>
            <person name="Jiang F."/>
            <person name="Liu H."/>
            <person name="Zhao H."/>
            <person name="Xu D."/>
            <person name="Zhang Y."/>
        </authorList>
    </citation>
    <scope>NUCLEOTIDE SEQUENCE [LARGE SCALE GENOMIC DNA]</scope>
    <source>
        <strain evidence="2">cv. Niubang</strain>
    </source>
</reference>
<proteinExistence type="predicted"/>
<dbReference type="Proteomes" id="UP001055879">
    <property type="component" value="Linkage Group LG01"/>
</dbReference>
<accession>A0ACB9FMR0</accession>